<evidence type="ECO:0000313" key="7">
    <source>
        <dbReference type="Proteomes" id="UP000533476"/>
    </source>
</evidence>
<name>A0A7Y0L439_9FIRM</name>
<dbReference type="GO" id="GO:0000162">
    <property type="term" value="P:L-tryptophan biosynthetic process"/>
    <property type="evidence" value="ECO:0007669"/>
    <property type="project" value="TreeGrafter"/>
</dbReference>
<organism evidence="6 7">
    <name type="scientific">Sulfobacillus harzensis</name>
    <dbReference type="NCBI Taxonomy" id="2729629"/>
    <lineage>
        <taxon>Bacteria</taxon>
        <taxon>Bacillati</taxon>
        <taxon>Bacillota</taxon>
        <taxon>Clostridia</taxon>
        <taxon>Eubacteriales</taxon>
        <taxon>Clostridiales Family XVII. Incertae Sedis</taxon>
        <taxon>Sulfobacillus</taxon>
    </lineage>
</organism>
<reference evidence="6 7" key="1">
    <citation type="submission" date="2020-04" db="EMBL/GenBank/DDBJ databases">
        <authorList>
            <person name="Zhang R."/>
            <person name="Schippers A."/>
        </authorList>
    </citation>
    <scope>NUCLEOTIDE SEQUENCE [LARGE SCALE GENOMIC DNA]</scope>
    <source>
        <strain evidence="6 7">DSM 109850</strain>
    </source>
</reference>
<dbReference type="InterPro" id="IPR013785">
    <property type="entry name" value="Aldolase_TIM"/>
</dbReference>
<evidence type="ECO:0000256" key="5">
    <source>
        <dbReference type="RuleBase" id="RU003657"/>
    </source>
</evidence>
<dbReference type="PANTHER" id="PTHR43090:SF2">
    <property type="entry name" value="1-(5-PHOSPHORIBOSYL)-5-[(5-PHOSPHORIBOSYLAMINO)METHYLIDENEAMINO] IMIDAZOLE-4-CARBOXAMIDE ISOMERASE"/>
    <property type="match status" value="1"/>
</dbReference>
<dbReference type="AlphaFoldDB" id="A0A7Y0L439"/>
<proteinExistence type="inferred from homology"/>
<dbReference type="GO" id="GO:0003949">
    <property type="term" value="F:1-(5-phosphoribosyl)-5-[(5-phosphoribosylamino)methylideneamino]imidazole-4-carboxamide isomerase activity"/>
    <property type="evidence" value="ECO:0007669"/>
    <property type="project" value="InterPro"/>
</dbReference>
<dbReference type="InterPro" id="IPR006062">
    <property type="entry name" value="His_biosynth"/>
</dbReference>
<accession>A0A7Y0L439</accession>
<dbReference type="PANTHER" id="PTHR43090">
    <property type="entry name" value="1-(5-PHOSPHORIBOSYL)-5-[(5-PHOSPHORIBOSYLAMINO)METHYLIDENEAMINO] IMIDAZOLE-4-CARBOXAMIDE ISOMERASE"/>
    <property type="match status" value="1"/>
</dbReference>
<sequence length="226" mass="24482">MSSFEIVPSIPVAYGRVISYEPVPNHGHNPLAAAWHWISQGAQRIHVEELSLSHHASPALLLGCRPSLVPVQVGGGIRDPDYARVLLQQGADRLVISHSWRTPELFRMMAEAVPPSHLMVAAGLDETSSPPIQTSLRHASAAGVRDVLLMGVWSTPTVFPSQTKAVKRCQAEGLRVWAAGGIRHLETVRRLKQLGISGIMVGKALYDGSLSFESLKQLADPPFING</sequence>
<dbReference type="InterPro" id="IPR044524">
    <property type="entry name" value="Isoase_HisA-like"/>
</dbReference>
<dbReference type="Pfam" id="PF00977">
    <property type="entry name" value="His_biosynth"/>
    <property type="match status" value="1"/>
</dbReference>
<dbReference type="InterPro" id="IPR011060">
    <property type="entry name" value="RibuloseP-bd_barrel"/>
</dbReference>
<evidence type="ECO:0000313" key="6">
    <source>
        <dbReference type="EMBL" id="NMP22964.1"/>
    </source>
</evidence>
<dbReference type="RefSeq" id="WP_169099787.1">
    <property type="nucleotide sequence ID" value="NZ_JABBVZ010000036.1"/>
</dbReference>
<comment type="pathway">
    <text evidence="4">Amino-acid biosynthesis.</text>
</comment>
<gene>
    <name evidence="6" type="ORF">HIJ39_11455</name>
</gene>
<dbReference type="Gene3D" id="3.20.20.70">
    <property type="entry name" value="Aldolase class I"/>
    <property type="match status" value="1"/>
</dbReference>
<dbReference type="GO" id="GO:0000105">
    <property type="term" value="P:L-histidine biosynthetic process"/>
    <property type="evidence" value="ECO:0007669"/>
    <property type="project" value="UniProtKB-KW"/>
</dbReference>
<comment type="similarity">
    <text evidence="1 5">Belongs to the HisA/HisF family.</text>
</comment>
<dbReference type="GO" id="GO:0005737">
    <property type="term" value="C:cytoplasm"/>
    <property type="evidence" value="ECO:0007669"/>
    <property type="project" value="TreeGrafter"/>
</dbReference>
<keyword evidence="6" id="KW-0413">Isomerase</keyword>
<protein>
    <submittedName>
        <fullName evidence="6">1-(5-phosphoribosyl)-5-[(5-phosphoribosylamino)methylideneamino] imidazole-4-carboxamide isomerase</fullName>
    </submittedName>
</protein>
<evidence type="ECO:0000256" key="3">
    <source>
        <dbReference type="ARBA" id="ARBA00023102"/>
    </source>
</evidence>
<comment type="caution">
    <text evidence="6">The sequence shown here is derived from an EMBL/GenBank/DDBJ whole genome shotgun (WGS) entry which is preliminary data.</text>
</comment>
<evidence type="ECO:0000256" key="4">
    <source>
        <dbReference type="ARBA" id="ARBA00029440"/>
    </source>
</evidence>
<keyword evidence="2 5" id="KW-0028">Amino-acid biosynthesis</keyword>
<evidence type="ECO:0000256" key="2">
    <source>
        <dbReference type="ARBA" id="ARBA00022605"/>
    </source>
</evidence>
<dbReference type="Proteomes" id="UP000533476">
    <property type="component" value="Unassembled WGS sequence"/>
</dbReference>
<keyword evidence="7" id="KW-1185">Reference proteome</keyword>
<evidence type="ECO:0000256" key="1">
    <source>
        <dbReference type="ARBA" id="ARBA00009667"/>
    </source>
</evidence>
<dbReference type="SUPFAM" id="SSF51366">
    <property type="entry name" value="Ribulose-phoshate binding barrel"/>
    <property type="match status" value="1"/>
</dbReference>
<dbReference type="EMBL" id="JABBVZ010000036">
    <property type="protein sequence ID" value="NMP22964.1"/>
    <property type="molecule type" value="Genomic_DNA"/>
</dbReference>
<keyword evidence="3 5" id="KW-0368">Histidine biosynthesis</keyword>